<evidence type="ECO:0000313" key="2">
    <source>
        <dbReference type="Proteomes" id="UP001529235"/>
    </source>
</evidence>
<dbReference type="PANTHER" id="PTHR35610">
    <property type="entry name" value="3-ISOPROPYLMALATE DEHYDRATASE-RELATED"/>
    <property type="match status" value="1"/>
</dbReference>
<dbReference type="InterPro" id="IPR019151">
    <property type="entry name" value="Proteasome_assmbl_chaperone_2"/>
</dbReference>
<protein>
    <submittedName>
        <fullName evidence="1">PAC2 family protein</fullName>
    </submittedName>
</protein>
<comment type="caution">
    <text evidence="1">The sequence shown here is derived from an EMBL/GenBank/DDBJ whole genome shotgun (WGS) entry which is preliminary data.</text>
</comment>
<sequence>MWKFIKYDNNIDFGRSIVIVGFPGMGLVGKTVASHLIDSLDAKLFGVIYGTKFPAQLIVDSGGIGEISKVLIYNSKVNDLGVFIVTGDSQPISDSDQHFLSHYILSKLRKYNIVEVIAAAAYVSDVVVSSRRVFVVGNNKDVLRKYVDKGAVVLSEGVISGLNGIIIGWAKVFGIQGTCALGETWRSIVELNYVDYTAAKLVIDLLSNVWNLGVDTRDLERKGKGIEKEVELLLRSFTQQKEEGIKGEKRPYYIT</sequence>
<accession>A0ABD4Z541</accession>
<proteinExistence type="predicted"/>
<dbReference type="Pfam" id="PF09754">
    <property type="entry name" value="PAC2"/>
    <property type="match status" value="1"/>
</dbReference>
<dbReference type="Gene3D" id="3.40.50.10900">
    <property type="entry name" value="PAC-like subunit"/>
    <property type="match status" value="1"/>
</dbReference>
<dbReference type="InterPro" id="IPR038389">
    <property type="entry name" value="PSMG2_sf"/>
</dbReference>
<dbReference type="PANTHER" id="PTHR35610:SF7">
    <property type="entry name" value="3-ISOPROPYLMALATE DEHYDRATASE"/>
    <property type="match status" value="1"/>
</dbReference>
<keyword evidence="2" id="KW-1185">Reference proteome</keyword>
<dbReference type="SUPFAM" id="SSF159659">
    <property type="entry name" value="Cgl1923-like"/>
    <property type="match status" value="1"/>
</dbReference>
<gene>
    <name evidence="1" type="ORF">QPL79_02520</name>
</gene>
<dbReference type="RefSeq" id="WP_285273207.1">
    <property type="nucleotide sequence ID" value="NZ_JASNVW010000001.1"/>
</dbReference>
<dbReference type="Proteomes" id="UP001529235">
    <property type="component" value="Unassembled WGS sequence"/>
</dbReference>
<name>A0ABD4Z541_9CREN</name>
<dbReference type="AlphaFoldDB" id="A0ABD4Z541"/>
<reference evidence="1 2" key="1">
    <citation type="submission" date="2023-05" db="EMBL/GenBank/DDBJ databases">
        <title>A new hyperthermophilic archaea 'Ignisphaera cupida' sp. nov. and description of the family 'Ignisphaeraceae' fam. nov.</title>
        <authorList>
            <person name="Podosokorskaya O.A."/>
            <person name="Elcheninov A.G."/>
            <person name="Klukina A."/>
            <person name="Merkel A.Y."/>
        </authorList>
    </citation>
    <scope>NUCLEOTIDE SEQUENCE [LARGE SCALE GENOMIC DNA]</scope>
    <source>
        <strain evidence="1 2">4213-co</strain>
    </source>
</reference>
<evidence type="ECO:0000313" key="1">
    <source>
        <dbReference type="EMBL" id="MDK6028239.1"/>
    </source>
</evidence>
<organism evidence="1 2">
    <name type="scientific">Ignisphaera cupida</name>
    <dbReference type="NCBI Taxonomy" id="3050454"/>
    <lineage>
        <taxon>Archaea</taxon>
        <taxon>Thermoproteota</taxon>
        <taxon>Thermoprotei</taxon>
        <taxon>Desulfurococcales</taxon>
        <taxon>Desulfurococcaceae</taxon>
        <taxon>Ignisphaera</taxon>
    </lineage>
</organism>
<dbReference type="EMBL" id="JASNVW010000001">
    <property type="protein sequence ID" value="MDK6028239.1"/>
    <property type="molecule type" value="Genomic_DNA"/>
</dbReference>